<dbReference type="InterPro" id="IPR004117">
    <property type="entry name" value="7tm6_olfct_rcpt"/>
</dbReference>
<proteinExistence type="predicted"/>
<feature type="transmembrane region" description="Helical" evidence="9">
    <location>
        <begin position="48"/>
        <end position="76"/>
    </location>
</feature>
<comment type="subcellular location">
    <subcellularLocation>
        <location evidence="1">Membrane</location>
        <topology evidence="1">Multi-pass membrane protein</topology>
    </subcellularLocation>
</comment>
<dbReference type="GO" id="GO:0007165">
    <property type="term" value="P:signal transduction"/>
    <property type="evidence" value="ECO:0007669"/>
    <property type="project" value="UniProtKB-KW"/>
</dbReference>
<name>A0A834XZN6_APHGI</name>
<feature type="transmembrane region" description="Helical" evidence="9">
    <location>
        <begin position="192"/>
        <end position="220"/>
    </location>
</feature>
<feature type="transmembrane region" description="Helical" evidence="9">
    <location>
        <begin position="315"/>
        <end position="333"/>
    </location>
</feature>
<feature type="transmembrane region" description="Helical" evidence="9">
    <location>
        <begin position="585"/>
        <end position="615"/>
    </location>
</feature>
<feature type="transmembrane region" description="Helical" evidence="9">
    <location>
        <begin position="279"/>
        <end position="303"/>
    </location>
</feature>
<evidence type="ECO:0000256" key="2">
    <source>
        <dbReference type="ARBA" id="ARBA00022606"/>
    </source>
</evidence>
<keyword evidence="3 9" id="KW-0812">Transmembrane</keyword>
<keyword evidence="2" id="KW-0716">Sensory transduction</keyword>
<feature type="transmembrane region" description="Helical" evidence="9">
    <location>
        <begin position="535"/>
        <end position="555"/>
    </location>
</feature>
<reference evidence="10 11" key="1">
    <citation type="submission" date="2020-08" db="EMBL/GenBank/DDBJ databases">
        <title>Aphidius gifuensis genome sequencing and assembly.</title>
        <authorList>
            <person name="Du Z."/>
        </authorList>
    </citation>
    <scope>NUCLEOTIDE SEQUENCE [LARGE SCALE GENOMIC DNA]</scope>
    <source>
        <strain evidence="10">YNYX2018</strain>
        <tissue evidence="10">Adults</tissue>
    </source>
</reference>
<evidence type="ECO:0008006" key="12">
    <source>
        <dbReference type="Google" id="ProtNLM"/>
    </source>
</evidence>
<keyword evidence="4" id="KW-0552">Olfaction</keyword>
<evidence type="ECO:0000256" key="5">
    <source>
        <dbReference type="ARBA" id="ARBA00022989"/>
    </source>
</evidence>
<evidence type="ECO:0000256" key="1">
    <source>
        <dbReference type="ARBA" id="ARBA00004141"/>
    </source>
</evidence>
<dbReference type="PANTHER" id="PTHR21137:SF42">
    <property type="entry name" value="ODORANT RECEPTOR 83A"/>
    <property type="match status" value="1"/>
</dbReference>
<dbReference type="GO" id="GO:0005549">
    <property type="term" value="F:odorant binding"/>
    <property type="evidence" value="ECO:0007669"/>
    <property type="project" value="InterPro"/>
</dbReference>
<evidence type="ECO:0000313" key="11">
    <source>
        <dbReference type="Proteomes" id="UP000639338"/>
    </source>
</evidence>
<dbReference type="Pfam" id="PF02949">
    <property type="entry name" value="7tm_6"/>
    <property type="match status" value="2"/>
</dbReference>
<keyword evidence="5 9" id="KW-1133">Transmembrane helix</keyword>
<comment type="caution">
    <text evidence="10">The sequence shown here is derived from an EMBL/GenBank/DDBJ whole genome shotgun (WGS) entry which is preliminary data.</text>
</comment>
<dbReference type="EMBL" id="JACMRX010000002">
    <property type="protein sequence ID" value="KAF7995020.1"/>
    <property type="molecule type" value="Genomic_DNA"/>
</dbReference>
<feature type="transmembrane region" description="Helical" evidence="9">
    <location>
        <begin position="139"/>
        <end position="161"/>
    </location>
</feature>
<keyword evidence="7" id="KW-0675">Receptor</keyword>
<feature type="transmembrane region" description="Helical" evidence="9">
    <location>
        <begin position="664"/>
        <end position="687"/>
    </location>
</feature>
<dbReference type="GO" id="GO:0005886">
    <property type="term" value="C:plasma membrane"/>
    <property type="evidence" value="ECO:0007669"/>
    <property type="project" value="TreeGrafter"/>
</dbReference>
<organism evidence="10 11">
    <name type="scientific">Aphidius gifuensis</name>
    <name type="common">Parasitoid wasp</name>
    <dbReference type="NCBI Taxonomy" id="684658"/>
    <lineage>
        <taxon>Eukaryota</taxon>
        <taxon>Metazoa</taxon>
        <taxon>Ecdysozoa</taxon>
        <taxon>Arthropoda</taxon>
        <taxon>Hexapoda</taxon>
        <taxon>Insecta</taxon>
        <taxon>Pterygota</taxon>
        <taxon>Neoptera</taxon>
        <taxon>Endopterygota</taxon>
        <taxon>Hymenoptera</taxon>
        <taxon>Apocrita</taxon>
        <taxon>Ichneumonoidea</taxon>
        <taxon>Braconidae</taxon>
        <taxon>Aphidiinae</taxon>
        <taxon>Aphidius</taxon>
    </lineage>
</organism>
<dbReference type="AlphaFoldDB" id="A0A834XZN6"/>
<evidence type="ECO:0000256" key="4">
    <source>
        <dbReference type="ARBA" id="ARBA00022725"/>
    </source>
</evidence>
<protein>
    <recommendedName>
        <fullName evidence="12">Odorant receptor</fullName>
    </recommendedName>
</protein>
<evidence type="ECO:0000256" key="9">
    <source>
        <dbReference type="SAM" id="Phobius"/>
    </source>
</evidence>
<evidence type="ECO:0000256" key="8">
    <source>
        <dbReference type="ARBA" id="ARBA00023224"/>
    </source>
</evidence>
<accession>A0A834XZN6</accession>
<dbReference type="GO" id="GO:0004984">
    <property type="term" value="F:olfactory receptor activity"/>
    <property type="evidence" value="ECO:0007669"/>
    <property type="project" value="InterPro"/>
</dbReference>
<evidence type="ECO:0000313" key="10">
    <source>
        <dbReference type="EMBL" id="KAF7995020.1"/>
    </source>
</evidence>
<keyword evidence="8" id="KW-0807">Transducer</keyword>
<sequence>MTKKNNYTTTLVKNKKNYKIDQHISLRMIRLLMKCIGMWHPKTTQDAIISMTITVYTITAQSIGLIVMLIDIYYIFGDIRAIAFNIPVTVSIIQELFKMITFTINRGEVQSLNKYTEETFWKSKYDESEILILKKCNKVCIVSCGIFFFLVLAIAIHYITIPMLEYDGGNLSLPFNVYFEASKYTPIFEICYFIQAASTIGVSVCSTAFCTYLFTINVYAAGLFQILQRKLIQTCQKYSYKKTNDGLTSSERTKLSYERLKKCIQHHQVMIKYMDTIEYLYSPINFIFAIGAVGTICLNGFQVVMGGENSFHRNALSIEFFIGSIVLLYMACYSCQKIFVESLAVGDNLYNANFYDLSNEEEGKYFRQALIFVIMRSQKPCVLTMWGFSVMSIEIFTKVLTKSMSFFTIFRQIETIDKHVSLKMTRFFMKCIGMWYPKNSREKLLSNLIIIYTVTTQVIALIILSIDFYHVRTDIRAIAFNLPVTSTIIQELLKISRFSKHIKHVRFLNSYSENFFWKIQYDSSELMILEKCNKICILFCGTFFFFILAIDTHYLTIPLIEYDDSIGRQLPFKVYFELNDLWYKIFYITLVLSTFGVTVCTTAFISHLFTINIYAAGQFQILQRKIELAFKITTNFENEKQENLQKCIEKHQILIQYVKLIDHLYSPIIFMLAIAAISTICLTGFQLVTGVNTTFHRNALSFEFFFATIVMLFMACYSCQEIIEESLGVGDAAFSALVDIYDLTHFDNRNAFIQYYHNIG</sequence>
<feature type="transmembrane region" description="Helical" evidence="9">
    <location>
        <begin position="699"/>
        <end position="717"/>
    </location>
</feature>
<keyword evidence="6 9" id="KW-0472">Membrane</keyword>
<dbReference type="PANTHER" id="PTHR21137">
    <property type="entry name" value="ODORANT RECEPTOR"/>
    <property type="match status" value="1"/>
</dbReference>
<keyword evidence="11" id="KW-1185">Reference proteome</keyword>
<evidence type="ECO:0000256" key="6">
    <source>
        <dbReference type="ARBA" id="ARBA00023136"/>
    </source>
</evidence>
<evidence type="ECO:0000256" key="3">
    <source>
        <dbReference type="ARBA" id="ARBA00022692"/>
    </source>
</evidence>
<dbReference type="Proteomes" id="UP000639338">
    <property type="component" value="Unassembled WGS sequence"/>
</dbReference>
<gene>
    <name evidence="10" type="ORF">HCN44_004492</name>
</gene>
<evidence type="ECO:0000256" key="7">
    <source>
        <dbReference type="ARBA" id="ARBA00023170"/>
    </source>
</evidence>
<feature type="transmembrane region" description="Helical" evidence="9">
    <location>
        <begin position="444"/>
        <end position="469"/>
    </location>
</feature>
<dbReference type="OrthoDB" id="8185860at2759"/>